<dbReference type="AlphaFoldDB" id="A0AAD3PAA3"/>
<organism evidence="1 2">
    <name type="scientific">Nepenthes gracilis</name>
    <name type="common">Slender pitcher plant</name>
    <dbReference type="NCBI Taxonomy" id="150966"/>
    <lineage>
        <taxon>Eukaryota</taxon>
        <taxon>Viridiplantae</taxon>
        <taxon>Streptophyta</taxon>
        <taxon>Embryophyta</taxon>
        <taxon>Tracheophyta</taxon>
        <taxon>Spermatophyta</taxon>
        <taxon>Magnoliopsida</taxon>
        <taxon>eudicotyledons</taxon>
        <taxon>Gunneridae</taxon>
        <taxon>Pentapetalae</taxon>
        <taxon>Caryophyllales</taxon>
        <taxon>Nepenthaceae</taxon>
        <taxon>Nepenthes</taxon>
    </lineage>
</organism>
<comment type="caution">
    <text evidence="1">The sequence shown here is derived from an EMBL/GenBank/DDBJ whole genome shotgun (WGS) entry which is preliminary data.</text>
</comment>
<keyword evidence="2" id="KW-1185">Reference proteome</keyword>
<dbReference type="Proteomes" id="UP001279734">
    <property type="component" value="Unassembled WGS sequence"/>
</dbReference>
<name>A0AAD3PAA3_NEPGR</name>
<reference evidence="1" key="1">
    <citation type="submission" date="2023-05" db="EMBL/GenBank/DDBJ databases">
        <title>Nepenthes gracilis genome sequencing.</title>
        <authorList>
            <person name="Fukushima K."/>
        </authorList>
    </citation>
    <scope>NUCLEOTIDE SEQUENCE</scope>
    <source>
        <strain evidence="1">SING2019-196</strain>
    </source>
</reference>
<proteinExistence type="predicted"/>
<evidence type="ECO:0000313" key="2">
    <source>
        <dbReference type="Proteomes" id="UP001279734"/>
    </source>
</evidence>
<evidence type="ECO:0008006" key="3">
    <source>
        <dbReference type="Google" id="ProtNLM"/>
    </source>
</evidence>
<dbReference type="EMBL" id="BSYO01000002">
    <property type="protein sequence ID" value="GMH00907.1"/>
    <property type="molecule type" value="Genomic_DNA"/>
</dbReference>
<accession>A0AAD3PAA3</accession>
<evidence type="ECO:0000313" key="1">
    <source>
        <dbReference type="EMBL" id="GMH00907.1"/>
    </source>
</evidence>
<protein>
    <recommendedName>
        <fullName evidence="3">C2 NT-type domain-containing protein</fullName>
    </recommendedName>
</protein>
<gene>
    <name evidence="1" type="ORF">Nepgr_002746</name>
</gene>
<dbReference type="PANTHER" id="PTHR31182">
    <property type="entry name" value="C2 NT-TYPE DOMAIN-CONTAINING PROTEIN"/>
    <property type="match status" value="1"/>
</dbReference>
<sequence length="165" mass="18537">MVADDGNKIKGLKFDGLAGLTAEIRWKGSRSNALRALRNREKRNYTRKEILSADGIVQWDEEFRAVCAFSGSKDGSFEAWEVAFVSDGKLSTKSEDSMSTFTFDTDSVDGSDGRDSDKSWDDDHNVQKSFGYKTLAGANLASEALGLRTYEHDEDFIWFYVEMND</sequence>
<dbReference type="PANTHER" id="PTHR31182:SF23">
    <property type="entry name" value="SPLICING FACTOR 3A SUBUNIT"/>
    <property type="match status" value="1"/>
</dbReference>